<evidence type="ECO:0000313" key="3">
    <source>
        <dbReference type="Proteomes" id="UP000255367"/>
    </source>
</evidence>
<keyword evidence="2" id="KW-0489">Methyltransferase</keyword>
<dbReference type="OrthoDB" id="9791837at2"/>
<keyword evidence="2" id="KW-0830">Ubiquinone</keyword>
<dbReference type="Gene3D" id="3.40.50.150">
    <property type="entry name" value="Vaccinia Virus protein VP39"/>
    <property type="match status" value="1"/>
</dbReference>
<keyword evidence="2" id="KW-0808">Transferase</keyword>
<feature type="domain" description="Methyltransferase" evidence="1">
    <location>
        <begin position="64"/>
        <end position="151"/>
    </location>
</feature>
<dbReference type="AlphaFoldDB" id="A0A380NP40"/>
<protein>
    <submittedName>
        <fullName evidence="2">Bifunctional 3-demethylubiquinone-9 3-methyltransferase/ 2-octaprenyl-6-hydroxy phenol methylase</fullName>
    </submittedName>
</protein>
<gene>
    <name evidence="2" type="ORF">NCTC12020_01578</name>
</gene>
<dbReference type="GO" id="GO:0008168">
    <property type="term" value="F:methyltransferase activity"/>
    <property type="evidence" value="ECO:0007669"/>
    <property type="project" value="UniProtKB-KW"/>
</dbReference>
<name>A0A380NP40_9FIRM</name>
<dbReference type="InterPro" id="IPR041698">
    <property type="entry name" value="Methyltransf_25"/>
</dbReference>
<dbReference type="InterPro" id="IPR029063">
    <property type="entry name" value="SAM-dependent_MTases_sf"/>
</dbReference>
<evidence type="ECO:0000259" key="1">
    <source>
        <dbReference type="Pfam" id="PF13649"/>
    </source>
</evidence>
<dbReference type="CDD" id="cd02440">
    <property type="entry name" value="AdoMet_MTases"/>
    <property type="match status" value="1"/>
</dbReference>
<reference evidence="2 3" key="1">
    <citation type="submission" date="2018-06" db="EMBL/GenBank/DDBJ databases">
        <authorList>
            <consortium name="Pathogen Informatics"/>
            <person name="Doyle S."/>
        </authorList>
    </citation>
    <scope>NUCLEOTIDE SEQUENCE [LARGE SCALE GENOMIC DNA]</scope>
    <source>
        <strain evidence="2 3">NCTC12020</strain>
    </source>
</reference>
<dbReference type="Proteomes" id="UP000255367">
    <property type="component" value="Unassembled WGS sequence"/>
</dbReference>
<keyword evidence="3" id="KW-1185">Reference proteome</keyword>
<sequence>MSNTTVTNVNTNNEEWQVERDAWNSRSEFFVELHEKIERTAQVDHFIDFLRKHDLLPATGGRTLDIGCGVGDYALGLAKLGYKATGIDLSNGMIEGGRQLAEKENLDLDLYVAPWSEVTRLALGWDKGFDLTYSFFCPVMFDPQNIEAMTRTSRNKCLLVAFAGRQDTIVDALTEHFYGVDDFDWQANIDGVLHRVKSVGQTVNVEYITTPEEEFFTEEEALRYFTMRLHSEEWGSVEAMKEEILPLLAPYRQADGRIRNTSEDKVAWISWSVK</sequence>
<dbReference type="GO" id="GO:0032259">
    <property type="term" value="P:methylation"/>
    <property type="evidence" value="ECO:0007669"/>
    <property type="project" value="UniProtKB-KW"/>
</dbReference>
<accession>A0A380NP40</accession>
<proteinExistence type="predicted"/>
<dbReference type="SUPFAM" id="SSF53335">
    <property type="entry name" value="S-adenosyl-L-methionine-dependent methyltransferases"/>
    <property type="match status" value="1"/>
</dbReference>
<dbReference type="RefSeq" id="WP_115310693.1">
    <property type="nucleotide sequence ID" value="NZ_UHIO01000001.1"/>
</dbReference>
<organism evidence="2 3">
    <name type="scientific">Veillonella criceti</name>
    <dbReference type="NCBI Taxonomy" id="103891"/>
    <lineage>
        <taxon>Bacteria</taxon>
        <taxon>Bacillati</taxon>
        <taxon>Bacillota</taxon>
        <taxon>Negativicutes</taxon>
        <taxon>Veillonellales</taxon>
        <taxon>Veillonellaceae</taxon>
        <taxon>Veillonella</taxon>
    </lineage>
</organism>
<evidence type="ECO:0000313" key="2">
    <source>
        <dbReference type="EMBL" id="SUP44256.1"/>
    </source>
</evidence>
<dbReference type="Pfam" id="PF13649">
    <property type="entry name" value="Methyltransf_25"/>
    <property type="match status" value="1"/>
</dbReference>
<dbReference type="EMBL" id="UHIO01000001">
    <property type="protein sequence ID" value="SUP44256.1"/>
    <property type="molecule type" value="Genomic_DNA"/>
</dbReference>